<evidence type="ECO:0000256" key="4">
    <source>
        <dbReference type="ARBA" id="ARBA00023125"/>
    </source>
</evidence>
<feature type="domain" description="RNA polymerase sigma factor 70 region 4 type 2" evidence="7">
    <location>
        <begin position="120"/>
        <end position="170"/>
    </location>
</feature>
<reference evidence="8 9" key="1">
    <citation type="submission" date="2020-08" db="EMBL/GenBank/DDBJ databases">
        <authorList>
            <person name="Liu C."/>
            <person name="Sun Q."/>
        </authorList>
    </citation>
    <scope>NUCLEOTIDE SEQUENCE [LARGE SCALE GENOMIC DNA]</scope>
    <source>
        <strain evidence="8 9">NSJ-45</strain>
    </source>
</reference>
<organism evidence="8 9">
    <name type="scientific">Paeniclostridium hominis</name>
    <dbReference type="NCBI Taxonomy" id="2764329"/>
    <lineage>
        <taxon>Bacteria</taxon>
        <taxon>Bacillati</taxon>
        <taxon>Bacillota</taxon>
        <taxon>Clostridia</taxon>
        <taxon>Peptostreptococcales</taxon>
        <taxon>Peptostreptococcaceae</taxon>
        <taxon>Paeniclostridium</taxon>
    </lineage>
</organism>
<gene>
    <name evidence="8" type="ORF">H8891_05470</name>
</gene>
<evidence type="ECO:0000256" key="3">
    <source>
        <dbReference type="ARBA" id="ARBA00023082"/>
    </source>
</evidence>
<dbReference type="SUPFAM" id="SSF88946">
    <property type="entry name" value="Sigma2 domain of RNA polymerase sigma factors"/>
    <property type="match status" value="1"/>
</dbReference>
<accession>A0ABR7K2C9</accession>
<protein>
    <submittedName>
        <fullName evidence="8">Sigma-70 family RNA polymerase sigma factor</fullName>
    </submittedName>
</protein>
<dbReference type="PANTHER" id="PTHR43133:SF8">
    <property type="entry name" value="RNA POLYMERASE SIGMA FACTOR HI_1459-RELATED"/>
    <property type="match status" value="1"/>
</dbReference>
<dbReference type="Gene3D" id="1.10.10.10">
    <property type="entry name" value="Winged helix-like DNA-binding domain superfamily/Winged helix DNA-binding domain"/>
    <property type="match status" value="1"/>
</dbReference>
<evidence type="ECO:0000256" key="2">
    <source>
        <dbReference type="ARBA" id="ARBA00023015"/>
    </source>
</evidence>
<dbReference type="InterPro" id="IPR013249">
    <property type="entry name" value="RNA_pol_sigma70_r4_t2"/>
</dbReference>
<keyword evidence="4" id="KW-0238">DNA-binding</keyword>
<feature type="domain" description="RNA polymerase sigma-70 region 2" evidence="6">
    <location>
        <begin position="21"/>
        <end position="87"/>
    </location>
</feature>
<comment type="caution">
    <text evidence="8">The sequence shown here is derived from an EMBL/GenBank/DDBJ whole genome shotgun (WGS) entry which is preliminary data.</text>
</comment>
<dbReference type="SUPFAM" id="SSF88659">
    <property type="entry name" value="Sigma3 and sigma4 domains of RNA polymerase sigma factors"/>
    <property type="match status" value="1"/>
</dbReference>
<dbReference type="InterPro" id="IPR007627">
    <property type="entry name" value="RNA_pol_sigma70_r2"/>
</dbReference>
<evidence type="ECO:0000313" key="8">
    <source>
        <dbReference type="EMBL" id="MBC6003240.1"/>
    </source>
</evidence>
<evidence type="ECO:0000256" key="5">
    <source>
        <dbReference type="ARBA" id="ARBA00023163"/>
    </source>
</evidence>
<comment type="similarity">
    <text evidence="1">Belongs to the sigma-70 factor family. ECF subfamily.</text>
</comment>
<dbReference type="EMBL" id="JACRWD010000001">
    <property type="protein sequence ID" value="MBC6003240.1"/>
    <property type="molecule type" value="Genomic_DNA"/>
</dbReference>
<keyword evidence="5" id="KW-0804">Transcription</keyword>
<dbReference type="Pfam" id="PF04542">
    <property type="entry name" value="Sigma70_r2"/>
    <property type="match status" value="1"/>
</dbReference>
<keyword evidence="3" id="KW-0731">Sigma factor</keyword>
<keyword evidence="9" id="KW-1185">Reference proteome</keyword>
<dbReference type="InterPro" id="IPR014284">
    <property type="entry name" value="RNA_pol_sigma-70_dom"/>
</dbReference>
<dbReference type="NCBIfam" id="TIGR02937">
    <property type="entry name" value="sigma70-ECF"/>
    <property type="match status" value="1"/>
</dbReference>
<evidence type="ECO:0000256" key="1">
    <source>
        <dbReference type="ARBA" id="ARBA00010641"/>
    </source>
</evidence>
<dbReference type="InterPro" id="IPR013324">
    <property type="entry name" value="RNA_pol_sigma_r3/r4-like"/>
</dbReference>
<evidence type="ECO:0000259" key="6">
    <source>
        <dbReference type="Pfam" id="PF04542"/>
    </source>
</evidence>
<dbReference type="RefSeq" id="WP_187005528.1">
    <property type="nucleotide sequence ID" value="NZ_JACRWD010000001.1"/>
</dbReference>
<dbReference type="InterPro" id="IPR013325">
    <property type="entry name" value="RNA_pol_sigma_r2"/>
</dbReference>
<dbReference type="Gene3D" id="1.10.1740.10">
    <property type="match status" value="1"/>
</dbReference>
<evidence type="ECO:0000313" key="9">
    <source>
        <dbReference type="Proteomes" id="UP000611796"/>
    </source>
</evidence>
<sequence length="174" mass="20860">MHDLELIDRLKKKDETSLIDLIDLYGDLIYRASYKILNNKELSEECLNLVLMKIWEGIEFYNKDEGLFKNWIYTLSKYTAIDIMRKEIKYIKNTLELKENIKDKSTVEDTILIKEVIFEIKENIEKLSELDKEIFTQRYENDRKVKDIAHNLGITPKAISLRIMRIKNKLRRND</sequence>
<dbReference type="PANTHER" id="PTHR43133">
    <property type="entry name" value="RNA POLYMERASE ECF-TYPE SIGMA FACTO"/>
    <property type="match status" value="1"/>
</dbReference>
<proteinExistence type="inferred from homology"/>
<name>A0ABR7K2C9_9FIRM</name>
<dbReference type="InterPro" id="IPR039425">
    <property type="entry name" value="RNA_pol_sigma-70-like"/>
</dbReference>
<dbReference type="Pfam" id="PF08281">
    <property type="entry name" value="Sigma70_r4_2"/>
    <property type="match status" value="1"/>
</dbReference>
<dbReference type="Proteomes" id="UP000611796">
    <property type="component" value="Unassembled WGS sequence"/>
</dbReference>
<dbReference type="InterPro" id="IPR036388">
    <property type="entry name" value="WH-like_DNA-bd_sf"/>
</dbReference>
<keyword evidence="2" id="KW-0805">Transcription regulation</keyword>
<evidence type="ECO:0000259" key="7">
    <source>
        <dbReference type="Pfam" id="PF08281"/>
    </source>
</evidence>